<reference evidence="1 2" key="1">
    <citation type="journal article" date="2024" name="IMA Fungus">
        <title>IMA Genome - F19 : A genome assembly and annotation guide to empower mycologists, including annotated draft genome sequences of Ceratocystis pirilliformis, Diaporthe australafricana, Fusarium ophioides, Paecilomyces lecythidis, and Sporothrix stenoceras.</title>
        <authorList>
            <person name="Aylward J."/>
            <person name="Wilson A.M."/>
            <person name="Visagie C.M."/>
            <person name="Spraker J."/>
            <person name="Barnes I."/>
            <person name="Buitendag C."/>
            <person name="Ceriani C."/>
            <person name="Del Mar Angel L."/>
            <person name="du Plessis D."/>
            <person name="Fuchs T."/>
            <person name="Gasser K."/>
            <person name="Kramer D."/>
            <person name="Li W."/>
            <person name="Munsamy K."/>
            <person name="Piso A."/>
            <person name="Price J.L."/>
            <person name="Sonnekus B."/>
            <person name="Thomas C."/>
            <person name="van der Nest A."/>
            <person name="van Dijk A."/>
            <person name="van Heerden A."/>
            <person name="van Vuuren N."/>
            <person name="Yilmaz N."/>
            <person name="Duong T.A."/>
            <person name="van der Merwe N.A."/>
            <person name="Wingfield M.J."/>
            <person name="Wingfield B.D."/>
        </authorList>
    </citation>
    <scope>NUCLEOTIDE SEQUENCE [LARGE SCALE GENOMIC DNA]</scope>
    <source>
        <strain evidence="1 2">CMW 18167</strain>
    </source>
</reference>
<dbReference type="InterPro" id="IPR042099">
    <property type="entry name" value="ANL_N_sf"/>
</dbReference>
<dbReference type="SUPFAM" id="SSF56801">
    <property type="entry name" value="Acetyl-CoA synthetase-like"/>
    <property type="match status" value="1"/>
</dbReference>
<sequence length="567" mass="60830">MAAEESGLAKLDAFIAELLSDWNIYSTLITGVIVAFLVYTLASSKEPDCHPYLLARQASEAPVRQPGESAAHRNLETPFGFPLKTGLNIKDPGAPKWTGGRNGDLRDIWRAAVRGAVNDDGSVSGKKGKIYTVLGKHVEEYSLDDITQEINVIGQYIKDANAHTVVICLSDSIELLAAIFAGAFYGFKTVIVPHNLPSESLTEYLQKAQAELLIAEAGAVDLSVVTKGNQQLSHVLWVAKQGSRHMEWDQVPEGIGGHLEVAVWHELVKDKKDSITAELPEWDPKSPTPSVTTVWPTASGIGEFIEYQPKNIVSAVGALISSLPRNQRLTPDDLLLSIDSLSRSYPLSLVLAALFSNSSIALNSVAGEGVDFALSTVGISPTAIVASSRTMSEYHKKFMEPHTGIVSKIGRWFQARSLDAGTMPSSNLLTKIANIGPTAELSLDKLRLLFISHRADAPGEYRLSSEQLADLRIFTGARVVYALTGPGVAGAIAQTNVFDYRRQDGLSHFGSPLSSVEVTLKGHPEDAGLERAVEGQIAAAGPAVVSGKTTLPAPGLFGEDNTLHLRA</sequence>
<evidence type="ECO:0008006" key="3">
    <source>
        <dbReference type="Google" id="ProtNLM"/>
    </source>
</evidence>
<evidence type="ECO:0000313" key="2">
    <source>
        <dbReference type="Proteomes" id="UP001583193"/>
    </source>
</evidence>
<evidence type="ECO:0000313" key="1">
    <source>
        <dbReference type="EMBL" id="KAL1876000.1"/>
    </source>
</evidence>
<proteinExistence type="predicted"/>
<gene>
    <name evidence="1" type="ORF">Plec18167_005261</name>
</gene>
<dbReference type="PANTHER" id="PTHR43272">
    <property type="entry name" value="LONG-CHAIN-FATTY-ACID--COA LIGASE"/>
    <property type="match status" value="1"/>
</dbReference>
<dbReference type="PANTHER" id="PTHR43272:SF11">
    <property type="entry name" value="AMP-DEPENDENT SYNTHETASE_LIGASE DOMAIN-CONTAINING PROTEIN"/>
    <property type="match status" value="1"/>
</dbReference>
<organism evidence="1 2">
    <name type="scientific">Paecilomyces lecythidis</name>
    <dbReference type="NCBI Taxonomy" id="3004212"/>
    <lineage>
        <taxon>Eukaryota</taxon>
        <taxon>Fungi</taxon>
        <taxon>Dikarya</taxon>
        <taxon>Ascomycota</taxon>
        <taxon>Pezizomycotina</taxon>
        <taxon>Eurotiomycetes</taxon>
        <taxon>Eurotiomycetidae</taxon>
        <taxon>Eurotiales</taxon>
        <taxon>Thermoascaceae</taxon>
        <taxon>Paecilomyces</taxon>
    </lineage>
</organism>
<protein>
    <recommendedName>
        <fullName evidence="3">AMP-dependent synthetase/ligase domain-containing protein</fullName>
    </recommendedName>
</protein>
<dbReference type="Proteomes" id="UP001583193">
    <property type="component" value="Unassembled WGS sequence"/>
</dbReference>
<dbReference type="Gene3D" id="3.40.50.12780">
    <property type="entry name" value="N-terminal domain of ligase-like"/>
    <property type="match status" value="1"/>
</dbReference>
<comment type="caution">
    <text evidence="1">The sequence shown here is derived from an EMBL/GenBank/DDBJ whole genome shotgun (WGS) entry which is preliminary data.</text>
</comment>
<keyword evidence="2" id="KW-1185">Reference proteome</keyword>
<dbReference type="EMBL" id="JAVDPF010000016">
    <property type="protein sequence ID" value="KAL1876000.1"/>
    <property type="molecule type" value="Genomic_DNA"/>
</dbReference>
<accession>A0ABR3XJY3</accession>
<name>A0ABR3XJY3_9EURO</name>